<proteinExistence type="predicted"/>
<evidence type="ECO:0008006" key="3">
    <source>
        <dbReference type="Google" id="ProtNLM"/>
    </source>
</evidence>
<dbReference type="Pfam" id="PF05988">
    <property type="entry name" value="DUF899"/>
    <property type="match status" value="1"/>
</dbReference>
<protein>
    <recommendedName>
        <fullName evidence="3">Thioredoxin</fullName>
    </recommendedName>
</protein>
<accession>A0A512N1W4</accession>
<dbReference type="AlphaFoldDB" id="A0A512N1W4"/>
<dbReference type="RefSeq" id="WP_147145153.1">
    <property type="nucleotide sequence ID" value="NZ_BKAJ01000004.1"/>
</dbReference>
<gene>
    <name evidence="1" type="ORF">RSO01_01410</name>
</gene>
<comment type="caution">
    <text evidence="1">The sequence shown here is derived from an EMBL/GenBank/DDBJ whole genome shotgun (WGS) entry which is preliminary data.</text>
</comment>
<dbReference type="SUPFAM" id="SSF52833">
    <property type="entry name" value="Thioredoxin-like"/>
    <property type="match status" value="1"/>
</dbReference>
<evidence type="ECO:0000313" key="2">
    <source>
        <dbReference type="Proteomes" id="UP000321058"/>
    </source>
</evidence>
<keyword evidence="2" id="KW-1185">Reference proteome</keyword>
<name>A0A512N1W4_9HYPH</name>
<dbReference type="Proteomes" id="UP000321058">
    <property type="component" value="Unassembled WGS sequence"/>
</dbReference>
<organism evidence="1 2">
    <name type="scientific">Reyranella soli</name>
    <dbReference type="NCBI Taxonomy" id="1230389"/>
    <lineage>
        <taxon>Bacteria</taxon>
        <taxon>Pseudomonadati</taxon>
        <taxon>Pseudomonadota</taxon>
        <taxon>Alphaproteobacteria</taxon>
        <taxon>Hyphomicrobiales</taxon>
        <taxon>Reyranellaceae</taxon>
        <taxon>Reyranella</taxon>
    </lineage>
</organism>
<dbReference type="InterPro" id="IPR036249">
    <property type="entry name" value="Thioredoxin-like_sf"/>
</dbReference>
<sequence>MQAHKTVSRDEWLEARRALLAKEKAHLRAHDELARQRRELPWVKVDKSYVFDGPDGRETLSDLFAGRSQLIVKHFMFGPDWQEGCVGCSFGADQMEGSLIHLAHHDVMVVAVSRAPYAKIAAFHKRMGWPFKWVSSAGCDFNFDYNVSFTEEQKTKGKVFYNFEERDWMSDELPGFSVFTKDETGQIFHTYSVFARGTEDVGTVYGFLDITPKGRNEPPGGNLSHWVRHHDKYEEKAGNSCCHG</sequence>
<reference evidence="1 2" key="1">
    <citation type="submission" date="2019-07" db="EMBL/GenBank/DDBJ databases">
        <title>Whole genome shotgun sequence of Reyranella soli NBRC 108950.</title>
        <authorList>
            <person name="Hosoyama A."/>
            <person name="Uohara A."/>
            <person name="Ohji S."/>
            <person name="Ichikawa N."/>
        </authorList>
    </citation>
    <scope>NUCLEOTIDE SEQUENCE [LARGE SCALE GENOMIC DNA]</scope>
    <source>
        <strain evidence="1 2">NBRC 108950</strain>
    </source>
</reference>
<dbReference type="InterPro" id="IPR010296">
    <property type="entry name" value="DUF899_thioredox"/>
</dbReference>
<dbReference type="EMBL" id="BKAJ01000004">
    <property type="protein sequence ID" value="GEP52975.1"/>
    <property type="molecule type" value="Genomic_DNA"/>
</dbReference>
<dbReference type="OrthoDB" id="7331188at2"/>
<evidence type="ECO:0000313" key="1">
    <source>
        <dbReference type="EMBL" id="GEP52975.1"/>
    </source>
</evidence>